<keyword evidence="1" id="KW-0677">Repeat</keyword>
<evidence type="ECO:0000313" key="6">
    <source>
        <dbReference type="Proteomes" id="UP001057753"/>
    </source>
</evidence>
<feature type="transmembrane region" description="Helical" evidence="4">
    <location>
        <begin position="6"/>
        <end position="22"/>
    </location>
</feature>
<keyword evidence="6" id="KW-1185">Reference proteome</keyword>
<accession>A0A9Q4AYD5</accession>
<dbReference type="RefSeq" id="WP_257819860.1">
    <property type="nucleotide sequence ID" value="NZ_JABXYM010000001.1"/>
</dbReference>
<dbReference type="Gene3D" id="1.25.40.10">
    <property type="entry name" value="Tetratricopeptide repeat domain"/>
    <property type="match status" value="2"/>
</dbReference>
<dbReference type="Pfam" id="PF13424">
    <property type="entry name" value="TPR_12"/>
    <property type="match status" value="1"/>
</dbReference>
<feature type="transmembrane region" description="Helical" evidence="4">
    <location>
        <begin position="101"/>
        <end position="122"/>
    </location>
</feature>
<sequence>MAEIDFFNILSLTLFALALYYFTHLFNNTSNKNYLFLMAIAIITVLGYFNVMNLYILNISACIVAFGGFLFEKRRIWLYLAFCYLSYTIFLYFHSLTWYDVFYYVSLVIKIIKIFFVIRLLNELYKEPLPHKQIIQQRNKFEHMSNKSKITYLNRLLKHTPERGNYLVRANVYKAMGNYTAAEADYRQVIDLSPSHFSGYFNIALLYMDQKDYNEAIVQFNKALELAKDNDKARIYFNKAMSYYHLGNYQKALQDIKKSQKKFPGDVDIFILRARLFLAMGHFHKALTEAKTALTKIQQYELDNKEEIKAKTLVLYAELLAKQDKKTSTNKSDKKIIKMIAEARQLGFSEEKLKDIYHLKPYL</sequence>
<proteinExistence type="predicted"/>
<dbReference type="SMART" id="SM00028">
    <property type="entry name" value="TPR"/>
    <property type="match status" value="4"/>
</dbReference>
<dbReference type="AlphaFoldDB" id="A0A9Q4AYD5"/>
<dbReference type="PROSITE" id="PS50005">
    <property type="entry name" value="TPR"/>
    <property type="match status" value="3"/>
</dbReference>
<dbReference type="PANTHER" id="PTHR44858:SF1">
    <property type="entry name" value="UDP-N-ACETYLGLUCOSAMINE--PEPTIDE N-ACETYLGLUCOSAMINYLTRANSFERASE SPINDLY-RELATED"/>
    <property type="match status" value="1"/>
</dbReference>
<keyword evidence="4" id="KW-0812">Transmembrane</keyword>
<evidence type="ECO:0000313" key="5">
    <source>
        <dbReference type="EMBL" id="MCR6095173.1"/>
    </source>
</evidence>
<feature type="repeat" description="TPR" evidence="3">
    <location>
        <begin position="163"/>
        <end position="196"/>
    </location>
</feature>
<name>A0A9Q4AYD5_SALAG</name>
<evidence type="ECO:0000256" key="3">
    <source>
        <dbReference type="PROSITE-ProRule" id="PRU00339"/>
    </source>
</evidence>
<dbReference type="SUPFAM" id="SSF48452">
    <property type="entry name" value="TPR-like"/>
    <property type="match status" value="1"/>
</dbReference>
<reference evidence="5" key="1">
    <citation type="submission" date="2020-06" db="EMBL/GenBank/DDBJ databases">
        <title>Insight into the genomes of haloalkaliphilic bacilli from Kenyan soda lakes.</title>
        <authorList>
            <person name="Mwirichia R."/>
            <person name="Villamizar G.C."/>
            <person name="Poehlein A."/>
            <person name="Mugweru J."/>
            <person name="Kipnyargis A."/>
            <person name="Kiplimo D."/>
            <person name="Orwa P."/>
            <person name="Daniel R."/>
        </authorList>
    </citation>
    <scope>NUCLEOTIDE SEQUENCE</scope>
    <source>
        <strain evidence="5">B1096_S55</strain>
    </source>
</reference>
<organism evidence="5 6">
    <name type="scientific">Salipaludibacillus agaradhaerens</name>
    <name type="common">Bacillus agaradhaerens</name>
    <dbReference type="NCBI Taxonomy" id="76935"/>
    <lineage>
        <taxon>Bacteria</taxon>
        <taxon>Bacillati</taxon>
        <taxon>Bacillota</taxon>
        <taxon>Bacilli</taxon>
        <taxon>Bacillales</taxon>
        <taxon>Bacillaceae</taxon>
    </lineage>
</organism>
<protein>
    <submittedName>
        <fullName evidence="5">Tetratricopeptide repeat protein</fullName>
    </submittedName>
</protein>
<comment type="caution">
    <text evidence="5">The sequence shown here is derived from an EMBL/GenBank/DDBJ whole genome shotgun (WGS) entry which is preliminary data.</text>
</comment>
<dbReference type="EMBL" id="JABXYM010000001">
    <property type="protein sequence ID" value="MCR6095173.1"/>
    <property type="molecule type" value="Genomic_DNA"/>
</dbReference>
<evidence type="ECO:0000256" key="2">
    <source>
        <dbReference type="ARBA" id="ARBA00022803"/>
    </source>
</evidence>
<dbReference type="InterPro" id="IPR019734">
    <property type="entry name" value="TPR_rpt"/>
</dbReference>
<dbReference type="Proteomes" id="UP001057753">
    <property type="component" value="Unassembled WGS sequence"/>
</dbReference>
<evidence type="ECO:0000256" key="4">
    <source>
        <dbReference type="SAM" id="Phobius"/>
    </source>
</evidence>
<feature type="transmembrane region" description="Helical" evidence="4">
    <location>
        <begin position="34"/>
        <end position="49"/>
    </location>
</feature>
<dbReference type="GO" id="GO:0046813">
    <property type="term" value="P:receptor-mediated virion attachment to host cell"/>
    <property type="evidence" value="ECO:0007669"/>
    <property type="project" value="TreeGrafter"/>
</dbReference>
<keyword evidence="2 3" id="KW-0802">TPR repeat</keyword>
<dbReference type="InterPro" id="IPR011990">
    <property type="entry name" value="TPR-like_helical_dom_sf"/>
</dbReference>
<feature type="transmembrane region" description="Helical" evidence="4">
    <location>
        <begin position="76"/>
        <end position="95"/>
    </location>
</feature>
<gene>
    <name evidence="5" type="ORF">HXA33_01245</name>
</gene>
<dbReference type="GO" id="GO:0009279">
    <property type="term" value="C:cell outer membrane"/>
    <property type="evidence" value="ECO:0007669"/>
    <property type="project" value="TreeGrafter"/>
</dbReference>
<keyword evidence="4" id="KW-1133">Transmembrane helix</keyword>
<dbReference type="PANTHER" id="PTHR44858">
    <property type="entry name" value="TETRATRICOPEPTIDE REPEAT PROTEIN 6"/>
    <property type="match status" value="1"/>
</dbReference>
<dbReference type="Pfam" id="PF13181">
    <property type="entry name" value="TPR_8"/>
    <property type="match status" value="1"/>
</dbReference>
<dbReference type="InterPro" id="IPR050498">
    <property type="entry name" value="Ycf3"/>
</dbReference>
<keyword evidence="4" id="KW-0472">Membrane</keyword>
<feature type="repeat" description="TPR" evidence="3">
    <location>
        <begin position="197"/>
        <end position="230"/>
    </location>
</feature>
<feature type="repeat" description="TPR" evidence="3">
    <location>
        <begin position="233"/>
        <end position="266"/>
    </location>
</feature>
<evidence type="ECO:0000256" key="1">
    <source>
        <dbReference type="ARBA" id="ARBA00022737"/>
    </source>
</evidence>
<dbReference type="PROSITE" id="PS50293">
    <property type="entry name" value="TPR_REGION"/>
    <property type="match status" value="1"/>
</dbReference>